<keyword evidence="8" id="KW-1185">Reference proteome</keyword>
<dbReference type="SUPFAM" id="SSF56349">
    <property type="entry name" value="DNA breaking-rejoining enzymes"/>
    <property type="match status" value="1"/>
</dbReference>
<gene>
    <name evidence="7" type="primary">xerD</name>
    <name evidence="7" type="ORF">McpCs1_15870</name>
</gene>
<proteinExistence type="predicted"/>
<dbReference type="InterPro" id="IPR011010">
    <property type="entry name" value="DNA_brk_join_enz"/>
</dbReference>
<reference evidence="7 8" key="1">
    <citation type="submission" date="2023-06" db="EMBL/GenBank/DDBJ databases">
        <title>Genome sequence of Methancorpusculaceae sp. Cs1.</title>
        <authorList>
            <person name="Protasov E."/>
            <person name="Platt K."/>
            <person name="Poehlein A."/>
            <person name="Daniel R."/>
            <person name="Brune A."/>
        </authorList>
    </citation>
    <scope>NUCLEOTIDE SEQUENCE [LARGE SCALE GENOMIC DNA]</scope>
    <source>
        <strain evidence="7 8">Cs1</strain>
    </source>
</reference>
<evidence type="ECO:0000259" key="6">
    <source>
        <dbReference type="PROSITE" id="PS51900"/>
    </source>
</evidence>
<evidence type="ECO:0000259" key="5">
    <source>
        <dbReference type="PROSITE" id="PS51898"/>
    </source>
</evidence>
<dbReference type="PROSITE" id="PS51898">
    <property type="entry name" value="TYR_RECOMBINASE"/>
    <property type="match status" value="1"/>
</dbReference>
<dbReference type="Pfam" id="PF00589">
    <property type="entry name" value="Phage_integrase"/>
    <property type="match status" value="1"/>
</dbReference>
<accession>A0AAE4MFZ2</accession>
<evidence type="ECO:0000256" key="3">
    <source>
        <dbReference type="ARBA" id="ARBA00023172"/>
    </source>
</evidence>
<dbReference type="InterPro" id="IPR002104">
    <property type="entry name" value="Integrase_catalytic"/>
</dbReference>
<feature type="domain" description="Core-binding (CB)" evidence="6">
    <location>
        <begin position="54"/>
        <end position="137"/>
    </location>
</feature>
<dbReference type="GO" id="GO:0006310">
    <property type="term" value="P:DNA recombination"/>
    <property type="evidence" value="ECO:0007669"/>
    <property type="project" value="UniProtKB-KW"/>
</dbReference>
<dbReference type="InterPro" id="IPR010998">
    <property type="entry name" value="Integrase_recombinase_N"/>
</dbReference>
<evidence type="ECO:0000256" key="2">
    <source>
        <dbReference type="ARBA" id="ARBA00023125"/>
    </source>
</evidence>
<organism evidence="7 8">
    <name type="scientific">Methanorbis rubei</name>
    <dbReference type="NCBI Taxonomy" id="3028300"/>
    <lineage>
        <taxon>Archaea</taxon>
        <taxon>Methanobacteriati</taxon>
        <taxon>Methanobacteriota</taxon>
        <taxon>Stenosarchaea group</taxon>
        <taxon>Methanomicrobia</taxon>
        <taxon>Methanomicrobiales</taxon>
        <taxon>Methanocorpusculaceae</taxon>
        <taxon>Methanorbis</taxon>
    </lineage>
</organism>
<comment type="caution">
    <text evidence="7">The sequence shown here is derived from an EMBL/GenBank/DDBJ whole genome shotgun (WGS) entry which is preliminary data.</text>
</comment>
<dbReference type="AlphaFoldDB" id="A0AAE4MFZ2"/>
<dbReference type="Gene3D" id="1.10.150.130">
    <property type="match status" value="1"/>
</dbReference>
<dbReference type="InterPro" id="IPR044068">
    <property type="entry name" value="CB"/>
</dbReference>
<dbReference type="GO" id="GO:0015074">
    <property type="term" value="P:DNA integration"/>
    <property type="evidence" value="ECO:0007669"/>
    <property type="project" value="UniProtKB-KW"/>
</dbReference>
<dbReference type="PROSITE" id="PS51900">
    <property type="entry name" value="CB"/>
    <property type="match status" value="1"/>
</dbReference>
<dbReference type="PANTHER" id="PTHR30349:SF41">
    <property type="entry name" value="INTEGRASE_RECOMBINASE PROTEIN MJ0367-RELATED"/>
    <property type="match status" value="1"/>
</dbReference>
<evidence type="ECO:0000313" key="8">
    <source>
        <dbReference type="Proteomes" id="UP001283212"/>
    </source>
</evidence>
<protein>
    <submittedName>
        <fullName evidence="7">Tyrosine recombinase XerD</fullName>
    </submittedName>
</protein>
<keyword evidence="2 4" id="KW-0238">DNA-binding</keyword>
<keyword evidence="1" id="KW-0229">DNA integration</keyword>
<sequence>MTIFRLPHTTYLEQENHNFQTLFDNLTSLIAYQDQYVLLFIASAANTLTEPRMHDLEILIHTYLEYCRYQKGLNEKTLQAYKIDLLQYHSYYSGCPIPEVLSRNNLIHYITHLHKNYKPRSSKRKIASLKAFCAYLQYEEIFPENPFERIKTKFQEPLLLPRTIPFVNIETLLITAYAEAKHHADTNHYHTCLRDIAVLELLFATGIRVSELCGLNQMDIDLDRGVVKIYGKGARERIVQIGHAEVLAALIRYRDAFTQDIESGGAFFVNRVHHRLSEQSVRLMINKYTEKASLPLHITPHMFRHIYVKRMTKNILQ</sequence>
<dbReference type="PANTHER" id="PTHR30349">
    <property type="entry name" value="PHAGE INTEGRASE-RELATED"/>
    <property type="match status" value="1"/>
</dbReference>
<dbReference type="Proteomes" id="UP001283212">
    <property type="component" value="Unassembled WGS sequence"/>
</dbReference>
<evidence type="ECO:0000256" key="1">
    <source>
        <dbReference type="ARBA" id="ARBA00022908"/>
    </source>
</evidence>
<evidence type="ECO:0000313" key="7">
    <source>
        <dbReference type="EMBL" id="MDV0444190.1"/>
    </source>
</evidence>
<dbReference type="InterPro" id="IPR004107">
    <property type="entry name" value="Integrase_SAM-like_N"/>
</dbReference>
<evidence type="ECO:0000256" key="4">
    <source>
        <dbReference type="PROSITE-ProRule" id="PRU01248"/>
    </source>
</evidence>
<keyword evidence="3" id="KW-0233">DNA recombination</keyword>
<dbReference type="InterPro" id="IPR050090">
    <property type="entry name" value="Tyrosine_recombinase_XerCD"/>
</dbReference>
<name>A0AAE4MFZ2_9EURY</name>
<feature type="domain" description="Tyr recombinase" evidence="5">
    <location>
        <begin position="167"/>
        <end position="317"/>
    </location>
</feature>
<dbReference type="Pfam" id="PF02899">
    <property type="entry name" value="Phage_int_SAM_1"/>
    <property type="match status" value="1"/>
</dbReference>
<dbReference type="EMBL" id="JAWDKB010000006">
    <property type="protein sequence ID" value="MDV0444190.1"/>
    <property type="molecule type" value="Genomic_DNA"/>
</dbReference>
<dbReference type="GO" id="GO:0003677">
    <property type="term" value="F:DNA binding"/>
    <property type="evidence" value="ECO:0007669"/>
    <property type="project" value="UniProtKB-UniRule"/>
</dbReference>
<dbReference type="InterPro" id="IPR013762">
    <property type="entry name" value="Integrase-like_cat_sf"/>
</dbReference>
<dbReference type="Gene3D" id="1.10.443.10">
    <property type="entry name" value="Intergrase catalytic core"/>
    <property type="match status" value="1"/>
</dbReference>